<organism evidence="4 5">
    <name type="scientific">Marasmius oreades</name>
    <name type="common">fairy-ring Marasmius</name>
    <dbReference type="NCBI Taxonomy" id="181124"/>
    <lineage>
        <taxon>Eukaryota</taxon>
        <taxon>Fungi</taxon>
        <taxon>Dikarya</taxon>
        <taxon>Basidiomycota</taxon>
        <taxon>Agaricomycotina</taxon>
        <taxon>Agaricomycetes</taxon>
        <taxon>Agaricomycetidae</taxon>
        <taxon>Agaricales</taxon>
        <taxon>Marasmiineae</taxon>
        <taxon>Marasmiaceae</taxon>
        <taxon>Marasmius</taxon>
    </lineage>
</organism>
<evidence type="ECO:0000256" key="2">
    <source>
        <dbReference type="PIRSR" id="PIRSR613078-1"/>
    </source>
</evidence>
<gene>
    <name evidence="4" type="ORF">E1B28_009250</name>
</gene>
<dbReference type="KEGG" id="more:E1B28_009250"/>
<evidence type="ECO:0000256" key="3">
    <source>
        <dbReference type="PIRSR" id="PIRSR613078-2"/>
    </source>
</evidence>
<accession>A0A9P7S0M2</accession>
<dbReference type="Gene3D" id="3.40.50.1240">
    <property type="entry name" value="Phosphoglycerate mutase-like"/>
    <property type="match status" value="1"/>
</dbReference>
<dbReference type="Proteomes" id="UP001049176">
    <property type="component" value="Chromosome 5"/>
</dbReference>
<protein>
    <recommendedName>
        <fullName evidence="6">Phosphoglycerate mutase-like protein</fullName>
    </recommendedName>
</protein>
<dbReference type="SMART" id="SM00855">
    <property type="entry name" value="PGAM"/>
    <property type="match status" value="1"/>
</dbReference>
<keyword evidence="1" id="KW-0378">Hydrolase</keyword>
<evidence type="ECO:0000256" key="1">
    <source>
        <dbReference type="ARBA" id="ARBA00022801"/>
    </source>
</evidence>
<dbReference type="PROSITE" id="PS00175">
    <property type="entry name" value="PG_MUTASE"/>
    <property type="match status" value="1"/>
</dbReference>
<dbReference type="GO" id="GO:0005829">
    <property type="term" value="C:cytosol"/>
    <property type="evidence" value="ECO:0007669"/>
    <property type="project" value="TreeGrafter"/>
</dbReference>
<dbReference type="InterPro" id="IPR051695">
    <property type="entry name" value="Phosphoglycerate_Mutase"/>
</dbReference>
<sequence length="261" mass="28732">MPSARLYIIRHGETDENRSEIIQGHKDTQLNVAGLSQASVVANTMEKIPLTEVWSSDLQRAVKTAQIIIEKHPGLEISTSKALRERHLGVLEGKHFAARSKVLATFPGGVDPSAERVEAMEKRVMYWWDTEVLGLMSKPVPPPVALVNDNGIVHEHDKYTHDPSNVHHVLVVSHGGFIGSLVRKLVETGRIQSLRKTPMRGSNWVCHNTSITTIDVGEDGKGTLVKYADIAHMLEAVKEGKVATRNADVPQEAMNAVSGRH</sequence>
<reference evidence="4" key="1">
    <citation type="journal article" date="2021" name="Genome Biol. Evol.">
        <title>The assembled and annotated genome of the fairy-ring fungus Marasmius oreades.</title>
        <authorList>
            <person name="Hiltunen M."/>
            <person name="Ament-Velasquez S.L."/>
            <person name="Johannesson H."/>
        </authorList>
    </citation>
    <scope>NUCLEOTIDE SEQUENCE</scope>
    <source>
        <strain evidence="4">03SP1</strain>
    </source>
</reference>
<dbReference type="GeneID" id="66078326"/>
<evidence type="ECO:0000313" key="4">
    <source>
        <dbReference type="EMBL" id="KAG7092948.1"/>
    </source>
</evidence>
<dbReference type="RefSeq" id="XP_043009418.1">
    <property type="nucleotide sequence ID" value="XM_043154129.1"/>
</dbReference>
<dbReference type="GO" id="GO:0045820">
    <property type="term" value="P:negative regulation of glycolytic process"/>
    <property type="evidence" value="ECO:0007669"/>
    <property type="project" value="TreeGrafter"/>
</dbReference>
<keyword evidence="5" id="KW-1185">Reference proteome</keyword>
<feature type="active site" description="Tele-phosphohistidine intermediate" evidence="2">
    <location>
        <position position="11"/>
    </location>
</feature>
<dbReference type="PANTHER" id="PTHR46517:SF1">
    <property type="entry name" value="FRUCTOSE-2,6-BISPHOSPHATASE TIGAR"/>
    <property type="match status" value="1"/>
</dbReference>
<dbReference type="GO" id="GO:0004331">
    <property type="term" value="F:fructose-2,6-bisphosphate 2-phosphatase activity"/>
    <property type="evidence" value="ECO:0007669"/>
    <property type="project" value="TreeGrafter"/>
</dbReference>
<name>A0A9P7S0M2_9AGAR</name>
<dbReference type="PANTHER" id="PTHR46517">
    <property type="entry name" value="FRUCTOSE-2,6-BISPHOSPHATASE TIGAR"/>
    <property type="match status" value="1"/>
</dbReference>
<comment type="caution">
    <text evidence="4">The sequence shown here is derived from an EMBL/GenBank/DDBJ whole genome shotgun (WGS) entry which is preliminary data.</text>
</comment>
<proteinExistence type="predicted"/>
<dbReference type="InterPro" id="IPR001345">
    <property type="entry name" value="PG/BPGM_mutase_AS"/>
</dbReference>
<feature type="active site" description="Proton donor/acceptor" evidence="2">
    <location>
        <position position="85"/>
    </location>
</feature>
<evidence type="ECO:0008006" key="6">
    <source>
        <dbReference type="Google" id="ProtNLM"/>
    </source>
</evidence>
<evidence type="ECO:0000313" key="5">
    <source>
        <dbReference type="Proteomes" id="UP001049176"/>
    </source>
</evidence>
<dbReference type="InterPro" id="IPR013078">
    <property type="entry name" value="His_Pase_superF_clade-1"/>
</dbReference>
<feature type="binding site" evidence="3">
    <location>
        <position position="60"/>
    </location>
    <ligand>
        <name>substrate</name>
    </ligand>
</feature>
<dbReference type="SUPFAM" id="SSF53254">
    <property type="entry name" value="Phosphoglycerate mutase-like"/>
    <property type="match status" value="1"/>
</dbReference>
<dbReference type="CDD" id="cd07067">
    <property type="entry name" value="HP_PGM_like"/>
    <property type="match status" value="1"/>
</dbReference>
<dbReference type="AlphaFoldDB" id="A0A9P7S0M2"/>
<feature type="binding site" evidence="3">
    <location>
        <begin position="10"/>
        <end position="17"/>
    </location>
    <ligand>
        <name>substrate</name>
    </ligand>
</feature>
<dbReference type="GO" id="GO:0043456">
    <property type="term" value="P:regulation of pentose-phosphate shunt"/>
    <property type="evidence" value="ECO:0007669"/>
    <property type="project" value="TreeGrafter"/>
</dbReference>
<dbReference type="InterPro" id="IPR029033">
    <property type="entry name" value="His_PPase_superfam"/>
</dbReference>
<dbReference type="OrthoDB" id="354304at2759"/>
<dbReference type="EMBL" id="CM032185">
    <property type="protein sequence ID" value="KAG7092948.1"/>
    <property type="molecule type" value="Genomic_DNA"/>
</dbReference>
<dbReference type="Pfam" id="PF00300">
    <property type="entry name" value="His_Phos_1"/>
    <property type="match status" value="1"/>
</dbReference>